<sequence>MQVSGGDFRVPQAPPLVSSSTCPPPPAPQMLPPPPPPPPPQHKHRTQHEEPSSSMPDLGKWARPANYHENNDYSICDGILHLQLSSLGERILLSTLSLPKQPTLAAAGLQALLPGLRGGPVRRSGRDDLPTRAAVTRRSP</sequence>
<proteinExistence type="predicted"/>
<gene>
    <name evidence="2" type="ORF">GE061_001898</name>
</gene>
<organism evidence="2 3">
    <name type="scientific">Apolygus lucorum</name>
    <name type="common">Small green plant bug</name>
    <name type="synonym">Lygocoris lucorum</name>
    <dbReference type="NCBI Taxonomy" id="248454"/>
    <lineage>
        <taxon>Eukaryota</taxon>
        <taxon>Metazoa</taxon>
        <taxon>Ecdysozoa</taxon>
        <taxon>Arthropoda</taxon>
        <taxon>Hexapoda</taxon>
        <taxon>Insecta</taxon>
        <taxon>Pterygota</taxon>
        <taxon>Neoptera</taxon>
        <taxon>Paraneoptera</taxon>
        <taxon>Hemiptera</taxon>
        <taxon>Heteroptera</taxon>
        <taxon>Panheteroptera</taxon>
        <taxon>Cimicomorpha</taxon>
        <taxon>Miridae</taxon>
        <taxon>Mirini</taxon>
        <taxon>Apolygus</taxon>
    </lineage>
</organism>
<dbReference type="AlphaFoldDB" id="A0A8S9X666"/>
<feature type="compositionally biased region" description="Pro residues" evidence="1">
    <location>
        <begin position="22"/>
        <end position="40"/>
    </location>
</feature>
<evidence type="ECO:0000313" key="2">
    <source>
        <dbReference type="EMBL" id="KAF6203566.1"/>
    </source>
</evidence>
<dbReference type="Proteomes" id="UP000466442">
    <property type="component" value="Unassembled WGS sequence"/>
</dbReference>
<name>A0A8S9X666_APOLU</name>
<accession>A0A8S9X666</accession>
<dbReference type="OrthoDB" id="10637138at2759"/>
<keyword evidence="3" id="KW-1185">Reference proteome</keyword>
<reference evidence="2" key="1">
    <citation type="journal article" date="2021" name="Mol. Ecol. Resour.">
        <title>Apolygus lucorum genome provides insights into omnivorousness and mesophyll feeding.</title>
        <authorList>
            <person name="Liu Y."/>
            <person name="Liu H."/>
            <person name="Wang H."/>
            <person name="Huang T."/>
            <person name="Liu B."/>
            <person name="Yang B."/>
            <person name="Yin L."/>
            <person name="Li B."/>
            <person name="Zhang Y."/>
            <person name="Zhang S."/>
            <person name="Jiang F."/>
            <person name="Zhang X."/>
            <person name="Ren Y."/>
            <person name="Wang B."/>
            <person name="Wang S."/>
            <person name="Lu Y."/>
            <person name="Wu K."/>
            <person name="Fan W."/>
            <person name="Wang G."/>
        </authorList>
    </citation>
    <scope>NUCLEOTIDE SEQUENCE</scope>
    <source>
        <strain evidence="2">12Hb</strain>
    </source>
</reference>
<protein>
    <submittedName>
        <fullName evidence="2">Uncharacterized protein</fullName>
    </submittedName>
</protein>
<evidence type="ECO:0000313" key="3">
    <source>
        <dbReference type="Proteomes" id="UP000466442"/>
    </source>
</evidence>
<evidence type="ECO:0000256" key="1">
    <source>
        <dbReference type="SAM" id="MobiDB-lite"/>
    </source>
</evidence>
<feature type="region of interest" description="Disordered" evidence="1">
    <location>
        <begin position="1"/>
        <end position="64"/>
    </location>
</feature>
<dbReference type="EMBL" id="WIXP02000010">
    <property type="protein sequence ID" value="KAF6203566.1"/>
    <property type="molecule type" value="Genomic_DNA"/>
</dbReference>
<comment type="caution">
    <text evidence="2">The sequence shown here is derived from an EMBL/GenBank/DDBJ whole genome shotgun (WGS) entry which is preliminary data.</text>
</comment>
<feature type="region of interest" description="Disordered" evidence="1">
    <location>
        <begin position="118"/>
        <end position="140"/>
    </location>
</feature>